<dbReference type="InterPro" id="IPR029063">
    <property type="entry name" value="SAM-dependent_MTases_sf"/>
</dbReference>
<dbReference type="PANTHER" id="PTHR20974:SF0">
    <property type="entry name" value="UPF0585 PROTEIN CG18661"/>
    <property type="match status" value="1"/>
</dbReference>
<accession>A0A515DCX8</accession>
<dbReference type="RefSeq" id="WP_142819692.1">
    <property type="nucleotide sequence ID" value="NZ_CP035503.1"/>
</dbReference>
<protein>
    <submittedName>
        <fullName evidence="1">DUF938 domain-containing protein</fullName>
    </submittedName>
</protein>
<dbReference type="SUPFAM" id="SSF53335">
    <property type="entry name" value="S-adenosyl-L-methionine-dependent methyltransferases"/>
    <property type="match status" value="1"/>
</dbReference>
<evidence type="ECO:0000313" key="1">
    <source>
        <dbReference type="EMBL" id="QDL38274.1"/>
    </source>
</evidence>
<dbReference type="InterPro" id="IPR010342">
    <property type="entry name" value="DUF938"/>
</dbReference>
<evidence type="ECO:0000313" key="2">
    <source>
        <dbReference type="Proteomes" id="UP000316798"/>
    </source>
</evidence>
<gene>
    <name evidence="1" type="ORF">EUB48_13985</name>
</gene>
<dbReference type="PANTHER" id="PTHR20974">
    <property type="entry name" value="UPF0585 PROTEIN CG18661"/>
    <property type="match status" value="1"/>
</dbReference>
<dbReference type="Proteomes" id="UP000316798">
    <property type="component" value="Chromosome"/>
</dbReference>
<keyword evidence="2" id="KW-1185">Reference proteome</keyword>
<dbReference type="AlphaFoldDB" id="A0A515DCX8"/>
<proteinExistence type="predicted"/>
<reference evidence="1 2" key="1">
    <citation type="submission" date="2019-01" db="EMBL/GenBank/DDBJ databases">
        <title>Genomic insights into a novel species Rhodoferax sp.</title>
        <authorList>
            <person name="Jin L."/>
        </authorList>
    </citation>
    <scope>NUCLEOTIDE SEQUENCE [LARGE SCALE GENOMIC DNA]</scope>
    <source>
        <strain evidence="1 2">CHu59-6-5</strain>
    </source>
</reference>
<dbReference type="Pfam" id="PF06080">
    <property type="entry name" value="DUF938"/>
    <property type="match status" value="1"/>
</dbReference>
<name>A0A515DCX8_9BURK</name>
<dbReference type="KEGG" id="rhf:EUB48_13985"/>
<sequence>MSDLRQHSPAAERNRQPILEVLQRLLPKRGAALEIASGTGQHVAYFASGLPGWTWQPSDPQADALASIAAWCVRDGSGGLLVNVRPPVRLDVMDGDWPGVGVVDAIFCANMLHIAPWPTCAALMRGAARHLAPRGVLLTYGPYLVDGVATAPGNLAFDQSLRARNPDWGIRHLADVAHEAAQAGLRLREQIAMPANNLLLVFGRAEQGHPQTHGGPA</sequence>
<dbReference type="EMBL" id="CP035503">
    <property type="protein sequence ID" value="QDL38274.1"/>
    <property type="molecule type" value="Genomic_DNA"/>
</dbReference>
<organism evidence="1 2">
    <name type="scientific">Rhodoferax sediminis</name>
    <dbReference type="NCBI Taxonomy" id="2509614"/>
    <lineage>
        <taxon>Bacteria</taxon>
        <taxon>Pseudomonadati</taxon>
        <taxon>Pseudomonadota</taxon>
        <taxon>Betaproteobacteria</taxon>
        <taxon>Burkholderiales</taxon>
        <taxon>Comamonadaceae</taxon>
        <taxon>Rhodoferax</taxon>
    </lineage>
</organism>
<dbReference type="OrthoDB" id="9342562at2"/>
<dbReference type="Gene3D" id="3.40.50.150">
    <property type="entry name" value="Vaccinia Virus protein VP39"/>
    <property type="match status" value="1"/>
</dbReference>